<dbReference type="EMBL" id="MLQR01000027">
    <property type="protein sequence ID" value="OIJ13615.1"/>
    <property type="molecule type" value="Genomic_DNA"/>
</dbReference>
<evidence type="ECO:0000256" key="18">
    <source>
        <dbReference type="PIRSR" id="PIRSR006135-1"/>
    </source>
</evidence>
<dbReference type="SUPFAM" id="SSF52540">
    <property type="entry name" value="P-loop containing nucleoside triphosphate hydrolases"/>
    <property type="match status" value="1"/>
</dbReference>
<dbReference type="AlphaFoldDB" id="A0A1S2LQE3"/>
<dbReference type="InterPro" id="IPR027417">
    <property type="entry name" value="P-loop_NTPase"/>
</dbReference>
<dbReference type="EC" id="2.7.7.62" evidence="9"/>
<evidence type="ECO:0000256" key="1">
    <source>
        <dbReference type="ARBA" id="ARBA00000312"/>
    </source>
</evidence>
<evidence type="ECO:0000256" key="19">
    <source>
        <dbReference type="PIRSR" id="PIRSR006135-2"/>
    </source>
</evidence>
<feature type="binding site" evidence="19">
    <location>
        <begin position="7"/>
        <end position="14"/>
    </location>
    <ligand>
        <name>GTP</name>
        <dbReference type="ChEBI" id="CHEBI:37565"/>
    </ligand>
</feature>
<dbReference type="InterPro" id="IPR003203">
    <property type="entry name" value="CobU/CobP"/>
</dbReference>
<dbReference type="GO" id="GO:0008820">
    <property type="term" value="F:cobinamide phosphate guanylyltransferase activity"/>
    <property type="evidence" value="ECO:0007669"/>
    <property type="project" value="UniProtKB-EC"/>
</dbReference>
<protein>
    <recommendedName>
        <fullName evidence="16">Adenosylcobinamide kinase</fullName>
        <ecNumber evidence="8">2.7.1.156</ecNumber>
        <ecNumber evidence="9">2.7.7.62</ecNumber>
    </recommendedName>
    <alternativeName>
        <fullName evidence="17">Adenosylcobinamide-phosphate guanylyltransferase</fullName>
    </alternativeName>
</protein>
<evidence type="ECO:0000256" key="11">
    <source>
        <dbReference type="ARBA" id="ARBA00022679"/>
    </source>
</evidence>
<keyword evidence="21" id="KW-1185">Reference proteome</keyword>
<evidence type="ECO:0000256" key="5">
    <source>
        <dbReference type="ARBA" id="ARBA00004692"/>
    </source>
</evidence>
<evidence type="ECO:0000313" key="20">
    <source>
        <dbReference type="EMBL" id="OIJ13615.1"/>
    </source>
</evidence>
<dbReference type="GO" id="GO:0043752">
    <property type="term" value="F:adenosylcobinamide kinase activity"/>
    <property type="evidence" value="ECO:0007669"/>
    <property type="project" value="UniProtKB-EC"/>
</dbReference>
<comment type="catalytic activity">
    <reaction evidence="2">
        <text>adenosylcob(III)inamide phosphate + GTP + H(+) = adenosylcob(III)inamide-GDP + diphosphate</text>
        <dbReference type="Rhea" id="RHEA:22712"/>
        <dbReference type="ChEBI" id="CHEBI:15378"/>
        <dbReference type="ChEBI" id="CHEBI:33019"/>
        <dbReference type="ChEBI" id="CHEBI:37565"/>
        <dbReference type="ChEBI" id="CHEBI:58502"/>
        <dbReference type="ChEBI" id="CHEBI:60487"/>
        <dbReference type="EC" id="2.7.7.62"/>
    </reaction>
</comment>
<dbReference type="UniPathway" id="UPA00148">
    <property type="reaction ID" value="UER00236"/>
</dbReference>
<comment type="similarity">
    <text evidence="7">Belongs to the CobU/CobP family.</text>
</comment>
<evidence type="ECO:0000256" key="6">
    <source>
        <dbReference type="ARBA" id="ARBA00005159"/>
    </source>
</evidence>
<evidence type="ECO:0000256" key="10">
    <source>
        <dbReference type="ARBA" id="ARBA00022573"/>
    </source>
</evidence>
<evidence type="ECO:0000256" key="16">
    <source>
        <dbReference type="ARBA" id="ARBA00029570"/>
    </source>
</evidence>
<keyword evidence="14" id="KW-0067">ATP-binding</keyword>
<comment type="caution">
    <text evidence="20">The sequence shown here is derived from an EMBL/GenBank/DDBJ whole genome shotgun (WGS) entry which is preliminary data.</text>
</comment>
<dbReference type="EC" id="2.7.1.156" evidence="8"/>
<dbReference type="CDD" id="cd00544">
    <property type="entry name" value="CobU"/>
    <property type="match status" value="1"/>
</dbReference>
<feature type="binding site" evidence="19">
    <location>
        <position position="69"/>
    </location>
    <ligand>
        <name>GTP</name>
        <dbReference type="ChEBI" id="CHEBI:37565"/>
    </ligand>
</feature>
<dbReference type="Gene3D" id="3.40.50.300">
    <property type="entry name" value="P-loop containing nucleotide triphosphate hydrolases"/>
    <property type="match status" value="1"/>
</dbReference>
<accession>A0A1S2LQE3</accession>
<feature type="active site" description="GMP-histidine intermediate" evidence="18">
    <location>
        <position position="57"/>
    </location>
</feature>
<keyword evidence="12 19" id="KW-0547">Nucleotide-binding</keyword>
<dbReference type="GO" id="GO:0005524">
    <property type="term" value="F:ATP binding"/>
    <property type="evidence" value="ECO:0007669"/>
    <property type="project" value="UniProtKB-KW"/>
</dbReference>
<dbReference type="RefSeq" id="WP_071309466.1">
    <property type="nucleotide sequence ID" value="NZ_MLQR01000027.1"/>
</dbReference>
<evidence type="ECO:0000256" key="13">
    <source>
        <dbReference type="ARBA" id="ARBA00022777"/>
    </source>
</evidence>
<dbReference type="GO" id="GO:0009236">
    <property type="term" value="P:cobalamin biosynthetic process"/>
    <property type="evidence" value="ECO:0007669"/>
    <property type="project" value="UniProtKB-UniPathway"/>
</dbReference>
<name>A0A1S2LQE3_9BACI</name>
<dbReference type="Proteomes" id="UP000179524">
    <property type="component" value="Unassembled WGS sequence"/>
</dbReference>
<evidence type="ECO:0000256" key="12">
    <source>
        <dbReference type="ARBA" id="ARBA00022741"/>
    </source>
</evidence>
<comment type="catalytic activity">
    <reaction evidence="1">
        <text>adenosylcob(III)inamide + ATP = adenosylcob(III)inamide phosphate + ADP + H(+)</text>
        <dbReference type="Rhea" id="RHEA:15769"/>
        <dbReference type="ChEBI" id="CHEBI:2480"/>
        <dbReference type="ChEBI" id="CHEBI:15378"/>
        <dbReference type="ChEBI" id="CHEBI:30616"/>
        <dbReference type="ChEBI" id="CHEBI:58502"/>
        <dbReference type="ChEBI" id="CHEBI:456216"/>
        <dbReference type="EC" id="2.7.1.156"/>
    </reaction>
</comment>
<reference evidence="20 21" key="1">
    <citation type="submission" date="2016-10" db="EMBL/GenBank/DDBJ databases">
        <title>Draft genome sequences of four alkaliphilic bacteria belonging to the Anaerobacillus genus.</title>
        <authorList>
            <person name="Bassil N.M."/>
            <person name="Lloyd J.R."/>
        </authorList>
    </citation>
    <scope>NUCLEOTIDE SEQUENCE [LARGE SCALE GENOMIC DNA]</scope>
    <source>
        <strain evidence="20 21">DSM 18345</strain>
    </source>
</reference>
<evidence type="ECO:0000256" key="8">
    <source>
        <dbReference type="ARBA" id="ARBA00012016"/>
    </source>
</evidence>
<dbReference type="PIRSF" id="PIRSF006135">
    <property type="entry name" value="CobU"/>
    <property type="match status" value="1"/>
</dbReference>
<comment type="pathway">
    <text evidence="6">Cofactor biosynthesis; adenosylcobalamin biosynthesis; adenosylcobalamin from cob(II)yrinate a,c-diamide: step 5/7.</text>
</comment>
<dbReference type="PANTHER" id="PTHR34848:SF1">
    <property type="entry name" value="BIFUNCTIONAL ADENOSYLCOBALAMIN BIOSYNTHESIS PROTEIN COBU"/>
    <property type="match status" value="1"/>
</dbReference>
<feature type="binding site" evidence="19">
    <location>
        <position position="90"/>
    </location>
    <ligand>
        <name>GTP</name>
        <dbReference type="ChEBI" id="CHEBI:37565"/>
    </ligand>
</feature>
<keyword evidence="13" id="KW-0418">Kinase</keyword>
<comment type="catalytic activity">
    <reaction evidence="3">
        <text>adenosylcob(III)inamide + GTP = adenosylcob(III)inamide phosphate + GDP + H(+)</text>
        <dbReference type="Rhea" id="RHEA:15765"/>
        <dbReference type="ChEBI" id="CHEBI:2480"/>
        <dbReference type="ChEBI" id="CHEBI:15378"/>
        <dbReference type="ChEBI" id="CHEBI:37565"/>
        <dbReference type="ChEBI" id="CHEBI:58189"/>
        <dbReference type="ChEBI" id="CHEBI:58502"/>
        <dbReference type="EC" id="2.7.1.156"/>
    </reaction>
</comment>
<keyword evidence="10" id="KW-0169">Cobalamin biosynthesis</keyword>
<evidence type="ECO:0000256" key="2">
    <source>
        <dbReference type="ARBA" id="ARBA00000711"/>
    </source>
</evidence>
<dbReference type="Pfam" id="PF02283">
    <property type="entry name" value="CobU"/>
    <property type="match status" value="1"/>
</dbReference>
<dbReference type="GO" id="GO:0005525">
    <property type="term" value="F:GTP binding"/>
    <property type="evidence" value="ECO:0007669"/>
    <property type="project" value="UniProtKB-KW"/>
</dbReference>
<evidence type="ECO:0000256" key="7">
    <source>
        <dbReference type="ARBA" id="ARBA00007490"/>
    </source>
</evidence>
<organism evidence="20 21">
    <name type="scientific">Anaerobacillus alkalilacustris</name>
    <dbReference type="NCBI Taxonomy" id="393763"/>
    <lineage>
        <taxon>Bacteria</taxon>
        <taxon>Bacillati</taxon>
        <taxon>Bacillota</taxon>
        <taxon>Bacilli</taxon>
        <taxon>Bacillales</taxon>
        <taxon>Bacillaceae</taxon>
        <taxon>Anaerobacillus</taxon>
    </lineage>
</organism>
<comment type="pathway">
    <text evidence="5">Cofactor biosynthesis; adenosylcobalamin biosynthesis; adenosylcobalamin from cob(II)yrinate a,c-diamide: step 6/7.</text>
</comment>
<proteinExistence type="inferred from homology"/>
<evidence type="ECO:0000256" key="15">
    <source>
        <dbReference type="ARBA" id="ARBA00023134"/>
    </source>
</evidence>
<keyword evidence="15 19" id="KW-0342">GTP-binding</keyword>
<dbReference type="PANTHER" id="PTHR34848">
    <property type="match status" value="1"/>
</dbReference>
<evidence type="ECO:0000313" key="21">
    <source>
        <dbReference type="Proteomes" id="UP000179524"/>
    </source>
</evidence>
<dbReference type="OrthoDB" id="9799422at2"/>
<evidence type="ECO:0000256" key="4">
    <source>
        <dbReference type="ARBA" id="ARBA00003889"/>
    </source>
</evidence>
<feature type="binding site" evidence="19">
    <location>
        <begin position="41"/>
        <end position="43"/>
    </location>
    <ligand>
        <name>GTP</name>
        <dbReference type="ChEBI" id="CHEBI:37565"/>
    </ligand>
</feature>
<evidence type="ECO:0000256" key="9">
    <source>
        <dbReference type="ARBA" id="ARBA00012523"/>
    </source>
</evidence>
<comment type="function">
    <text evidence="4">Catalyzes ATP-dependent phosphorylation of adenosylcobinamide and addition of GMP to adenosylcobinamide phosphate.</text>
</comment>
<sequence length="183" mass="21096">MIVFISGGARSGKSSFAETQALSSYNNSKDNDPKSKLTYIATAKKVDNEMKRRIQIHQQSRANCWQTLEEPYDIFSILLTAREGDVILLDCLTIWLSNMMFDLNYDIEKLTKTVGNWVEIVKQKQIVFFIVSNDVNEGYPLPYKSVHNYIYYLESLHQFIINDVDQAIQLIAGIPVYWKGEVK</sequence>
<evidence type="ECO:0000256" key="3">
    <source>
        <dbReference type="ARBA" id="ARBA00001522"/>
    </source>
</evidence>
<keyword evidence="11" id="KW-0808">Transferase</keyword>
<gene>
    <name evidence="20" type="ORF">BKP37_10040</name>
</gene>
<evidence type="ECO:0000256" key="14">
    <source>
        <dbReference type="ARBA" id="ARBA00022840"/>
    </source>
</evidence>
<evidence type="ECO:0000256" key="17">
    <source>
        <dbReference type="ARBA" id="ARBA00030571"/>
    </source>
</evidence>